<reference evidence="1 2" key="2">
    <citation type="journal article" date="2019" name="G3 (Bethesda)">
        <title>Hybrid Assembly of the Genome of the Entomopathogenic Nematode Steinernema carpocapsae Identifies the X-Chromosome.</title>
        <authorList>
            <person name="Serra L."/>
            <person name="Macchietto M."/>
            <person name="Macias-Munoz A."/>
            <person name="McGill C.J."/>
            <person name="Rodriguez I.M."/>
            <person name="Rodriguez B."/>
            <person name="Murad R."/>
            <person name="Mortazavi A."/>
        </authorList>
    </citation>
    <scope>NUCLEOTIDE SEQUENCE [LARGE SCALE GENOMIC DNA]</scope>
    <source>
        <strain evidence="1 2">ALL</strain>
    </source>
</reference>
<dbReference type="Proteomes" id="UP000298663">
    <property type="component" value="Unassembled WGS sequence"/>
</dbReference>
<proteinExistence type="predicted"/>
<evidence type="ECO:0000313" key="1">
    <source>
        <dbReference type="EMBL" id="TKR82272.1"/>
    </source>
</evidence>
<name>A0A4U5NHR6_STECR</name>
<reference evidence="1 2" key="1">
    <citation type="journal article" date="2015" name="Genome Biol.">
        <title>Comparative genomics of Steinernema reveals deeply conserved gene regulatory networks.</title>
        <authorList>
            <person name="Dillman A.R."/>
            <person name="Macchietto M."/>
            <person name="Porter C.F."/>
            <person name="Rogers A."/>
            <person name="Williams B."/>
            <person name="Antoshechkin I."/>
            <person name="Lee M.M."/>
            <person name="Goodwin Z."/>
            <person name="Lu X."/>
            <person name="Lewis E.E."/>
            <person name="Goodrich-Blair H."/>
            <person name="Stock S.P."/>
            <person name="Adams B.J."/>
            <person name="Sternberg P.W."/>
            <person name="Mortazavi A."/>
        </authorList>
    </citation>
    <scope>NUCLEOTIDE SEQUENCE [LARGE SCALE GENOMIC DNA]</scope>
    <source>
        <strain evidence="1 2">ALL</strain>
    </source>
</reference>
<protein>
    <submittedName>
        <fullName evidence="1">Uncharacterized protein</fullName>
    </submittedName>
</protein>
<keyword evidence="2" id="KW-1185">Reference proteome</keyword>
<gene>
    <name evidence="1" type="ORF">L596_016018</name>
</gene>
<evidence type="ECO:0000313" key="2">
    <source>
        <dbReference type="Proteomes" id="UP000298663"/>
    </source>
</evidence>
<dbReference type="EMBL" id="AZBU02000004">
    <property type="protein sequence ID" value="TKR82272.1"/>
    <property type="molecule type" value="Genomic_DNA"/>
</dbReference>
<organism evidence="1 2">
    <name type="scientific">Steinernema carpocapsae</name>
    <name type="common">Entomopathogenic nematode</name>
    <dbReference type="NCBI Taxonomy" id="34508"/>
    <lineage>
        <taxon>Eukaryota</taxon>
        <taxon>Metazoa</taxon>
        <taxon>Ecdysozoa</taxon>
        <taxon>Nematoda</taxon>
        <taxon>Chromadorea</taxon>
        <taxon>Rhabditida</taxon>
        <taxon>Tylenchina</taxon>
        <taxon>Panagrolaimomorpha</taxon>
        <taxon>Strongyloidoidea</taxon>
        <taxon>Steinernematidae</taxon>
        <taxon>Steinernema</taxon>
    </lineage>
</organism>
<sequence length="102" mass="11268">MPSFRVDTGLKTFRELVDDADGQFRTYFLPSFLQGALQGYLFPEIFSPRIDQTEKSRGLRSGECGRQMFLSQTTGAGAGDHFVGSWSQFEVVFALCVGAPSC</sequence>
<accession>A0A4U5NHR6</accession>
<dbReference type="AlphaFoldDB" id="A0A4U5NHR6"/>
<comment type="caution">
    <text evidence="1">The sequence shown here is derived from an EMBL/GenBank/DDBJ whole genome shotgun (WGS) entry which is preliminary data.</text>
</comment>